<evidence type="ECO:0000313" key="3">
    <source>
        <dbReference type="Proteomes" id="UP001177140"/>
    </source>
</evidence>
<comment type="caution">
    <text evidence="2">The sequence shown here is derived from an EMBL/GenBank/DDBJ whole genome shotgun (WGS) entry which is preliminary data.</text>
</comment>
<feature type="compositionally biased region" description="Low complexity" evidence="1">
    <location>
        <begin position="197"/>
        <end position="216"/>
    </location>
</feature>
<reference evidence="2" key="1">
    <citation type="submission" date="2022-03" db="EMBL/GenBank/DDBJ databases">
        <title>A functionally conserved STORR gene fusion in Papaver species that diverged 16.8 million years ago.</title>
        <authorList>
            <person name="Catania T."/>
        </authorList>
    </citation>
    <scope>NUCLEOTIDE SEQUENCE</scope>
    <source>
        <strain evidence="2">S-191538</strain>
    </source>
</reference>
<dbReference type="PANTHER" id="PTHR36748:SF3">
    <property type="entry name" value="MENTAL RETARDATION GTPASE ACTIVATING PROTEIN"/>
    <property type="match status" value="1"/>
</dbReference>
<dbReference type="Proteomes" id="UP001177140">
    <property type="component" value="Unassembled WGS sequence"/>
</dbReference>
<sequence length="316" mass="35968">MEQWSSSMERRHDEPEFNLREWAVKARNVSRENTKSRRFSAPNITSFREMEAKSFRSTTTISSTVSSPGYTLTEEIDPSTYSFTSALKALQAKTGYGWEWLSPDGVALSSKWNEAEKYICNPFSGEFPAECLSAKTLRRRSMSSSTNKFSMSAPLDYSSRPPISRSKSITAQDHKETDSGSTIQEEMVENLKQDMESTTPSNHNSSNPDPDGSSSTAPSTTNHPPVEEKRLITQYEVKGREEPIISTIKPQFVDDQDEGNETSTTEKDEKTKEKVIIYRCYSWKASCLPWKKWMMKSKTKSKKIGKPVQEHSEWMD</sequence>
<gene>
    <name evidence="2" type="ORF">MKW94_014890</name>
</gene>
<proteinExistence type="predicted"/>
<dbReference type="PANTHER" id="PTHR36748">
    <property type="entry name" value="MENTAL RETARDATION GTPASE ACTIVATING PROTEIN"/>
    <property type="match status" value="1"/>
</dbReference>
<dbReference type="EMBL" id="JAJJMA010155622">
    <property type="protein sequence ID" value="MCL7035337.1"/>
    <property type="molecule type" value="Genomic_DNA"/>
</dbReference>
<feature type="compositionally biased region" description="Low complexity" evidence="1">
    <location>
        <begin position="142"/>
        <end position="169"/>
    </location>
</feature>
<evidence type="ECO:0000313" key="2">
    <source>
        <dbReference type="EMBL" id="MCL7035337.1"/>
    </source>
</evidence>
<feature type="region of interest" description="Disordered" evidence="1">
    <location>
        <begin position="142"/>
        <end position="229"/>
    </location>
</feature>
<protein>
    <submittedName>
        <fullName evidence="2">Uncharacterized protein</fullName>
    </submittedName>
</protein>
<accession>A0AA41SEZ6</accession>
<organism evidence="2 3">
    <name type="scientific">Papaver nudicaule</name>
    <name type="common">Iceland poppy</name>
    <dbReference type="NCBI Taxonomy" id="74823"/>
    <lineage>
        <taxon>Eukaryota</taxon>
        <taxon>Viridiplantae</taxon>
        <taxon>Streptophyta</taxon>
        <taxon>Embryophyta</taxon>
        <taxon>Tracheophyta</taxon>
        <taxon>Spermatophyta</taxon>
        <taxon>Magnoliopsida</taxon>
        <taxon>Ranunculales</taxon>
        <taxon>Papaveraceae</taxon>
        <taxon>Papaveroideae</taxon>
        <taxon>Papaver</taxon>
    </lineage>
</organism>
<dbReference type="AlphaFoldDB" id="A0AA41SEZ6"/>
<keyword evidence="3" id="KW-1185">Reference proteome</keyword>
<name>A0AA41SEZ6_PAPNU</name>
<evidence type="ECO:0000256" key="1">
    <source>
        <dbReference type="SAM" id="MobiDB-lite"/>
    </source>
</evidence>